<dbReference type="RefSeq" id="WP_013043006.1">
    <property type="nucleotide sequence ID" value="NC_014008.1"/>
</dbReference>
<dbReference type="InterPro" id="IPR023198">
    <property type="entry name" value="PGP-like_dom2"/>
</dbReference>
<dbReference type="STRING" id="583355.Caka_1264"/>
<dbReference type="Gene3D" id="3.40.50.1000">
    <property type="entry name" value="HAD superfamily/HAD-like"/>
    <property type="match status" value="1"/>
</dbReference>
<dbReference type="EC" id="3.1.3.18" evidence="4"/>
<dbReference type="Pfam" id="PF13419">
    <property type="entry name" value="HAD_2"/>
    <property type="match status" value="1"/>
</dbReference>
<proteinExistence type="inferred from homology"/>
<dbReference type="EMBL" id="CP001998">
    <property type="protein sequence ID" value="ADE54284.1"/>
    <property type="molecule type" value="Genomic_DNA"/>
</dbReference>
<dbReference type="Gene3D" id="1.10.150.240">
    <property type="entry name" value="Putative phosphatase, domain 2"/>
    <property type="match status" value="1"/>
</dbReference>
<evidence type="ECO:0000313" key="5">
    <source>
        <dbReference type="EMBL" id="ADE54284.1"/>
    </source>
</evidence>
<evidence type="ECO:0000256" key="4">
    <source>
        <dbReference type="ARBA" id="ARBA00013078"/>
    </source>
</evidence>
<comment type="catalytic activity">
    <reaction evidence="1">
        <text>2-phosphoglycolate + H2O = glycolate + phosphate</text>
        <dbReference type="Rhea" id="RHEA:14369"/>
        <dbReference type="ChEBI" id="CHEBI:15377"/>
        <dbReference type="ChEBI" id="CHEBI:29805"/>
        <dbReference type="ChEBI" id="CHEBI:43474"/>
        <dbReference type="ChEBI" id="CHEBI:58033"/>
        <dbReference type="EC" id="3.1.3.18"/>
    </reaction>
</comment>
<accession>D5EIN5</accession>
<dbReference type="eggNOG" id="COG0546">
    <property type="taxonomic scope" value="Bacteria"/>
</dbReference>
<protein>
    <recommendedName>
        <fullName evidence="4">phosphoglycolate phosphatase</fullName>
        <ecNumber evidence="4">3.1.3.18</ecNumber>
    </recommendedName>
</protein>
<keyword evidence="5" id="KW-0378">Hydrolase</keyword>
<reference evidence="5 6" key="1">
    <citation type="journal article" date="2010" name="Stand. Genomic Sci.">
        <title>Complete genome sequence of Coraliomargarita akajimensis type strain (04OKA010-24).</title>
        <authorList>
            <person name="Mavromatis K."/>
            <person name="Abt B."/>
            <person name="Brambilla E."/>
            <person name="Lapidus A."/>
            <person name="Copeland A."/>
            <person name="Deshpande S."/>
            <person name="Nolan M."/>
            <person name="Lucas S."/>
            <person name="Tice H."/>
            <person name="Cheng J.F."/>
            <person name="Han C."/>
            <person name="Detter J.C."/>
            <person name="Woyke T."/>
            <person name="Goodwin L."/>
            <person name="Pitluck S."/>
            <person name="Held B."/>
            <person name="Brettin T."/>
            <person name="Tapia R."/>
            <person name="Ivanova N."/>
            <person name="Mikhailova N."/>
            <person name="Pati A."/>
            <person name="Liolios K."/>
            <person name="Chen A."/>
            <person name="Palaniappan K."/>
            <person name="Land M."/>
            <person name="Hauser L."/>
            <person name="Chang Y.J."/>
            <person name="Jeffries C.D."/>
            <person name="Rohde M."/>
            <person name="Goker M."/>
            <person name="Bristow J."/>
            <person name="Eisen J.A."/>
            <person name="Markowitz V."/>
            <person name="Hugenholtz P."/>
            <person name="Klenk H.P."/>
            <person name="Kyrpides N.C."/>
        </authorList>
    </citation>
    <scope>NUCLEOTIDE SEQUENCE [LARGE SCALE GENOMIC DNA]</scope>
    <source>
        <strain evidence="6">DSM 45221 / IAM 15411 / JCM 23193 / KCTC 12865</strain>
    </source>
</reference>
<comment type="similarity">
    <text evidence="3">Belongs to the HAD-like hydrolase superfamily. CbbY/CbbZ/Gph/YieH family.</text>
</comment>
<dbReference type="SFLD" id="SFLDG01129">
    <property type="entry name" value="C1.5:_HAD__Beta-PGM__Phosphata"/>
    <property type="match status" value="1"/>
</dbReference>
<dbReference type="PANTHER" id="PTHR43434">
    <property type="entry name" value="PHOSPHOGLYCOLATE PHOSPHATASE"/>
    <property type="match status" value="1"/>
</dbReference>
<dbReference type="PANTHER" id="PTHR43434:SF1">
    <property type="entry name" value="PHOSPHOGLYCOLATE PHOSPHATASE"/>
    <property type="match status" value="1"/>
</dbReference>
<dbReference type="SFLD" id="SFLDS00003">
    <property type="entry name" value="Haloacid_Dehalogenase"/>
    <property type="match status" value="1"/>
</dbReference>
<dbReference type="AlphaFoldDB" id="D5EIN5"/>
<dbReference type="Proteomes" id="UP000000925">
    <property type="component" value="Chromosome"/>
</dbReference>
<dbReference type="InterPro" id="IPR023214">
    <property type="entry name" value="HAD_sf"/>
</dbReference>
<evidence type="ECO:0000313" key="6">
    <source>
        <dbReference type="Proteomes" id="UP000000925"/>
    </source>
</evidence>
<evidence type="ECO:0000256" key="2">
    <source>
        <dbReference type="ARBA" id="ARBA00004818"/>
    </source>
</evidence>
<evidence type="ECO:0000256" key="1">
    <source>
        <dbReference type="ARBA" id="ARBA00000830"/>
    </source>
</evidence>
<dbReference type="InterPro" id="IPR050155">
    <property type="entry name" value="HAD-like_hydrolase_sf"/>
</dbReference>
<evidence type="ECO:0000256" key="3">
    <source>
        <dbReference type="ARBA" id="ARBA00006171"/>
    </source>
</evidence>
<dbReference type="GO" id="GO:0005829">
    <property type="term" value="C:cytosol"/>
    <property type="evidence" value="ECO:0007669"/>
    <property type="project" value="TreeGrafter"/>
</dbReference>
<dbReference type="SUPFAM" id="SSF56784">
    <property type="entry name" value="HAD-like"/>
    <property type="match status" value="1"/>
</dbReference>
<dbReference type="GO" id="GO:0008967">
    <property type="term" value="F:phosphoglycolate phosphatase activity"/>
    <property type="evidence" value="ECO:0007669"/>
    <property type="project" value="UniProtKB-EC"/>
</dbReference>
<comment type="pathway">
    <text evidence="2">Organic acid metabolism; glycolate biosynthesis; glycolate from 2-phosphoglycolate: step 1/1.</text>
</comment>
<gene>
    <name evidence="5" type="ordered locus">Caka_1264</name>
</gene>
<organism evidence="5 6">
    <name type="scientific">Coraliomargarita akajimensis (strain DSM 45221 / IAM 15411 / JCM 23193 / KCTC 12865 / 04OKA010-24)</name>
    <dbReference type="NCBI Taxonomy" id="583355"/>
    <lineage>
        <taxon>Bacteria</taxon>
        <taxon>Pseudomonadati</taxon>
        <taxon>Verrucomicrobiota</taxon>
        <taxon>Opitutia</taxon>
        <taxon>Puniceicoccales</taxon>
        <taxon>Coraliomargaritaceae</taxon>
        <taxon>Coraliomargarita</taxon>
    </lineage>
</organism>
<sequence>MPNNSYQLPSAVLWDMDGTLIDQTAGIIRCFADVITQFGKGTPDPMEIRRSMGGTMRHTMGLFIDQSQIDEACVAFRARFPEIMFEGLIILPGALELIKALHQAGIPQGILTNKHGPTARTVSAHCGFDQYIPVCIGNTDTEWNKPQAELTHFAREQIGAEIEGTLYIGDSPTDASTALNAHLTAYGVSTGAHSCAELKQAGATEAFNSLEDLIRFWKL</sequence>
<name>D5EIN5_CORAD</name>
<dbReference type="HOGENOM" id="CLU_045011_19_4_0"/>
<dbReference type="KEGG" id="caa:Caka_1264"/>
<dbReference type="InterPro" id="IPR041492">
    <property type="entry name" value="HAD_2"/>
</dbReference>
<dbReference type="InterPro" id="IPR036412">
    <property type="entry name" value="HAD-like_sf"/>
</dbReference>
<dbReference type="GO" id="GO:0006281">
    <property type="term" value="P:DNA repair"/>
    <property type="evidence" value="ECO:0007669"/>
    <property type="project" value="TreeGrafter"/>
</dbReference>
<keyword evidence="6" id="KW-1185">Reference proteome</keyword>